<organism evidence="1 2">
    <name type="scientific">Phlyctema vagabunda</name>
    <dbReference type="NCBI Taxonomy" id="108571"/>
    <lineage>
        <taxon>Eukaryota</taxon>
        <taxon>Fungi</taxon>
        <taxon>Dikarya</taxon>
        <taxon>Ascomycota</taxon>
        <taxon>Pezizomycotina</taxon>
        <taxon>Leotiomycetes</taxon>
        <taxon>Helotiales</taxon>
        <taxon>Dermateaceae</taxon>
        <taxon>Phlyctema</taxon>
    </lineage>
</organism>
<proteinExistence type="predicted"/>
<evidence type="ECO:0000313" key="1">
    <source>
        <dbReference type="EMBL" id="KAL3417572.1"/>
    </source>
</evidence>
<dbReference type="Proteomes" id="UP001629113">
    <property type="component" value="Unassembled WGS sequence"/>
</dbReference>
<evidence type="ECO:0000313" key="2">
    <source>
        <dbReference type="Proteomes" id="UP001629113"/>
    </source>
</evidence>
<dbReference type="Gene3D" id="2.160.20.10">
    <property type="entry name" value="Single-stranded right-handed beta-helix, Pectin lyase-like"/>
    <property type="match status" value="1"/>
</dbReference>
<name>A0ABR4P2N6_9HELO</name>
<dbReference type="EMBL" id="JBFCZG010000010">
    <property type="protein sequence ID" value="KAL3417572.1"/>
    <property type="molecule type" value="Genomic_DNA"/>
</dbReference>
<accession>A0ABR4P2N6</accession>
<sequence length="138" mass="14715">MGFIQTETPYYQPNPSAPTPFTVNTALNDPNFATSCAGKSGNCANAWGLRILNSQSIMVYGAGLYSFFNNYSTTCSNGGGPENCQNNILSLEGTLSNINIYTLSTVGTTNMITLNGATVAVYADNVNVYPDTIALFRI</sequence>
<keyword evidence="2" id="KW-1185">Reference proteome</keyword>
<gene>
    <name evidence="1" type="ORF">PVAG01_10582</name>
</gene>
<dbReference type="InterPro" id="IPR012334">
    <property type="entry name" value="Pectin_lyas_fold"/>
</dbReference>
<reference evidence="1 2" key="1">
    <citation type="submission" date="2024-06" db="EMBL/GenBank/DDBJ databases">
        <title>Complete genome of Phlyctema vagabunda strain 19-DSS-EL-015.</title>
        <authorList>
            <person name="Fiorenzani C."/>
        </authorList>
    </citation>
    <scope>NUCLEOTIDE SEQUENCE [LARGE SCALE GENOMIC DNA]</scope>
    <source>
        <strain evidence="1 2">19-DSS-EL-015</strain>
    </source>
</reference>
<protein>
    <submittedName>
        <fullName evidence="1">Glucan 1,3-beta-glucosidase</fullName>
    </submittedName>
</protein>
<comment type="caution">
    <text evidence="1">The sequence shown here is derived from an EMBL/GenBank/DDBJ whole genome shotgun (WGS) entry which is preliminary data.</text>
</comment>